<accession>A0A7W6FL65</accession>
<dbReference type="Proteomes" id="UP000545490">
    <property type="component" value="Unassembled WGS sequence"/>
</dbReference>
<keyword evidence="1" id="KW-0472">Membrane</keyword>
<keyword evidence="1" id="KW-1133">Transmembrane helix</keyword>
<protein>
    <submittedName>
        <fullName evidence="2">Uncharacterized protein</fullName>
    </submittedName>
</protein>
<proteinExistence type="predicted"/>
<evidence type="ECO:0000313" key="2">
    <source>
        <dbReference type="EMBL" id="MBB3917599.1"/>
    </source>
</evidence>
<comment type="caution">
    <text evidence="2">The sequence shown here is derived from an EMBL/GenBank/DDBJ whole genome shotgun (WGS) entry which is preliminary data.</text>
</comment>
<feature type="transmembrane region" description="Helical" evidence="1">
    <location>
        <begin position="30"/>
        <end position="52"/>
    </location>
</feature>
<reference evidence="2 3" key="1">
    <citation type="submission" date="2020-08" db="EMBL/GenBank/DDBJ databases">
        <title>Genomic Encyclopedia of Type Strains, Phase IV (KMG-IV): sequencing the most valuable type-strain genomes for metagenomic binning, comparative biology and taxonomic classification.</title>
        <authorList>
            <person name="Goeker M."/>
        </authorList>
    </citation>
    <scope>NUCLEOTIDE SEQUENCE [LARGE SCALE GENOMIC DNA]</scope>
    <source>
        <strain evidence="2 3">DSM 19331</strain>
    </source>
</reference>
<keyword evidence="1" id="KW-0812">Transmembrane</keyword>
<gene>
    <name evidence="2" type="ORF">GGQ65_004918</name>
</gene>
<dbReference type="AlphaFoldDB" id="A0A7W6FL65"/>
<evidence type="ECO:0000313" key="3">
    <source>
        <dbReference type="Proteomes" id="UP000545490"/>
    </source>
</evidence>
<name>A0A7W6FL65_9HYPH</name>
<evidence type="ECO:0000256" key="1">
    <source>
        <dbReference type="SAM" id="Phobius"/>
    </source>
</evidence>
<organism evidence="2 3">
    <name type="scientific">Rhizobium fabae</name>
    <dbReference type="NCBI Taxonomy" id="573179"/>
    <lineage>
        <taxon>Bacteria</taxon>
        <taxon>Pseudomonadati</taxon>
        <taxon>Pseudomonadota</taxon>
        <taxon>Alphaproteobacteria</taxon>
        <taxon>Hyphomicrobiales</taxon>
        <taxon>Rhizobiaceae</taxon>
        <taxon>Rhizobium/Agrobacterium group</taxon>
        <taxon>Rhizobium</taxon>
    </lineage>
</organism>
<dbReference type="EMBL" id="JACIDG010000014">
    <property type="protein sequence ID" value="MBB3917599.1"/>
    <property type="molecule type" value="Genomic_DNA"/>
</dbReference>
<sequence length="67" mass="7288">MDDPPGPAGRWVIGPLKQCSGDTSQNRRYLFAPSLNDLFGGVLIFNGVYVWAIDTNMGATRRVGCQS</sequence>